<dbReference type="PANTHER" id="PTHR31992:SF351">
    <property type="entry name" value="DOF ZINC FINGER PROTEIN"/>
    <property type="match status" value="1"/>
</dbReference>
<protein>
    <recommendedName>
        <fullName evidence="9">Dof zinc finger protein</fullName>
    </recommendedName>
</protein>
<keyword evidence="6 9" id="KW-0804">Transcription</keyword>
<keyword evidence="1 9" id="KW-0479">Metal-binding</keyword>
<evidence type="ECO:0000259" key="11">
    <source>
        <dbReference type="PROSITE" id="PS50884"/>
    </source>
</evidence>
<proteinExistence type="predicted"/>
<dbReference type="AlphaFoldDB" id="A0A4S4EGH8"/>
<comment type="caution">
    <text evidence="12">The sequence shown here is derived from an EMBL/GenBank/DDBJ whole genome shotgun (WGS) entry which is preliminary data.</text>
</comment>
<dbReference type="InterPro" id="IPR045174">
    <property type="entry name" value="Dof"/>
</dbReference>
<dbReference type="GO" id="GO:0003700">
    <property type="term" value="F:DNA-binding transcription factor activity"/>
    <property type="evidence" value="ECO:0007669"/>
    <property type="project" value="UniProtKB-UniRule"/>
</dbReference>
<feature type="domain" description="Dof-type" evidence="11">
    <location>
        <begin position="73"/>
        <end position="127"/>
    </location>
</feature>
<dbReference type="EMBL" id="SDRB02004630">
    <property type="protein sequence ID" value="THG15560.1"/>
    <property type="molecule type" value="Genomic_DNA"/>
</dbReference>
<keyword evidence="5 8" id="KW-0238">DNA-binding</keyword>
<keyword evidence="2 8" id="KW-0863">Zinc-finger</keyword>
<keyword evidence="4 9" id="KW-0805">Transcription regulation</keyword>
<dbReference type="GO" id="GO:0005634">
    <property type="term" value="C:nucleus"/>
    <property type="evidence" value="ECO:0007669"/>
    <property type="project" value="UniProtKB-SubCell"/>
</dbReference>
<dbReference type="PROSITE" id="PS50884">
    <property type="entry name" value="ZF_DOF_2"/>
    <property type="match status" value="1"/>
</dbReference>
<keyword evidence="7 8" id="KW-0539">Nucleus</keyword>
<accession>A0A4S4EGH8</accession>
<evidence type="ECO:0000256" key="4">
    <source>
        <dbReference type="ARBA" id="ARBA00023015"/>
    </source>
</evidence>
<evidence type="ECO:0000256" key="7">
    <source>
        <dbReference type="ARBA" id="ARBA00023242"/>
    </source>
</evidence>
<evidence type="ECO:0000256" key="10">
    <source>
        <dbReference type="SAM" id="MobiDB-lite"/>
    </source>
</evidence>
<comment type="subcellular location">
    <subcellularLocation>
        <location evidence="8 9">Nucleus</location>
    </subcellularLocation>
</comment>
<dbReference type="InterPro" id="IPR003851">
    <property type="entry name" value="Znf_Dof"/>
</dbReference>
<evidence type="ECO:0000313" key="13">
    <source>
        <dbReference type="Proteomes" id="UP000306102"/>
    </source>
</evidence>
<feature type="compositionally biased region" description="Low complexity" evidence="10">
    <location>
        <begin position="150"/>
        <end position="159"/>
    </location>
</feature>
<gene>
    <name evidence="12" type="ORF">TEA_022030</name>
</gene>
<evidence type="ECO:0000313" key="12">
    <source>
        <dbReference type="EMBL" id="THG15560.1"/>
    </source>
</evidence>
<evidence type="ECO:0000256" key="2">
    <source>
        <dbReference type="ARBA" id="ARBA00022771"/>
    </source>
</evidence>
<dbReference type="PANTHER" id="PTHR31992">
    <property type="entry name" value="DOF ZINC FINGER PROTEIN DOF1.4-RELATED"/>
    <property type="match status" value="1"/>
</dbReference>
<evidence type="ECO:0000256" key="3">
    <source>
        <dbReference type="ARBA" id="ARBA00022833"/>
    </source>
</evidence>
<dbReference type="GO" id="GO:0008270">
    <property type="term" value="F:zinc ion binding"/>
    <property type="evidence" value="ECO:0007669"/>
    <property type="project" value="UniProtKB-KW"/>
</dbReference>
<feature type="region of interest" description="Disordered" evidence="10">
    <location>
        <begin position="118"/>
        <end position="167"/>
    </location>
</feature>
<evidence type="ECO:0000256" key="8">
    <source>
        <dbReference type="PROSITE-ProRule" id="PRU00071"/>
    </source>
</evidence>
<name>A0A4S4EGH8_CAMSN</name>
<evidence type="ECO:0000256" key="6">
    <source>
        <dbReference type="ARBA" id="ARBA00023163"/>
    </source>
</evidence>
<reference evidence="12 13" key="1">
    <citation type="journal article" date="2018" name="Proc. Natl. Acad. Sci. U.S.A.">
        <title>Draft genome sequence of Camellia sinensis var. sinensis provides insights into the evolution of the tea genome and tea quality.</title>
        <authorList>
            <person name="Wei C."/>
            <person name="Yang H."/>
            <person name="Wang S."/>
            <person name="Zhao J."/>
            <person name="Liu C."/>
            <person name="Gao L."/>
            <person name="Xia E."/>
            <person name="Lu Y."/>
            <person name="Tai Y."/>
            <person name="She G."/>
            <person name="Sun J."/>
            <person name="Cao H."/>
            <person name="Tong W."/>
            <person name="Gao Q."/>
            <person name="Li Y."/>
            <person name="Deng W."/>
            <person name="Jiang X."/>
            <person name="Wang W."/>
            <person name="Chen Q."/>
            <person name="Zhang S."/>
            <person name="Li H."/>
            <person name="Wu J."/>
            <person name="Wang P."/>
            <person name="Li P."/>
            <person name="Shi C."/>
            <person name="Zheng F."/>
            <person name="Jian J."/>
            <person name="Huang B."/>
            <person name="Shan D."/>
            <person name="Shi M."/>
            <person name="Fang C."/>
            <person name="Yue Y."/>
            <person name="Li F."/>
            <person name="Li D."/>
            <person name="Wei S."/>
            <person name="Han B."/>
            <person name="Jiang C."/>
            <person name="Yin Y."/>
            <person name="Xia T."/>
            <person name="Zhang Z."/>
            <person name="Bennetzen J.L."/>
            <person name="Zhao S."/>
            <person name="Wan X."/>
        </authorList>
    </citation>
    <scope>NUCLEOTIDE SEQUENCE [LARGE SCALE GENOMIC DNA]</scope>
    <source>
        <strain evidence="13">cv. Shuchazao</strain>
        <tissue evidence="12">Leaf</tissue>
    </source>
</reference>
<sequence length="325" mass="34413">MVFSSVPLYLDQPNWHQLQQPNHQEVCGGENSQFQPPPPPQVGVGCGGGGSIRPGSMVDRARIAKIPQPEAGLKCPRCESTNTKFCYFNNYNLTQPRHFCKTCRRYWTRGGALRNVPVGGGCRRNKKIKNSSSSKSQVTADQKAVVGLKSTSPSPSPSSCNNNTDMPSSHFTQLPFMDSALQNLGQYGGGGGNLGIISGGFQAQMAATGGAGLTSLGFQISGGGGGADQWRLPFLTGLETPGIFYPHHQSEVVQNRSSGQVETVAPLGGGGSGVALAAAPVQMEEKNRGGLNLSRQFMGIFENNNNNSQYLGGNTWTEISGMNSS</sequence>
<keyword evidence="3 9" id="KW-0862">Zinc</keyword>
<organism evidence="12 13">
    <name type="scientific">Camellia sinensis var. sinensis</name>
    <name type="common">China tea</name>
    <dbReference type="NCBI Taxonomy" id="542762"/>
    <lineage>
        <taxon>Eukaryota</taxon>
        <taxon>Viridiplantae</taxon>
        <taxon>Streptophyta</taxon>
        <taxon>Embryophyta</taxon>
        <taxon>Tracheophyta</taxon>
        <taxon>Spermatophyta</taxon>
        <taxon>Magnoliopsida</taxon>
        <taxon>eudicotyledons</taxon>
        <taxon>Gunneridae</taxon>
        <taxon>Pentapetalae</taxon>
        <taxon>asterids</taxon>
        <taxon>Ericales</taxon>
        <taxon>Theaceae</taxon>
        <taxon>Camellia</taxon>
    </lineage>
</organism>
<dbReference type="Pfam" id="PF02701">
    <property type="entry name" value="Zn_ribbon_Dof"/>
    <property type="match status" value="1"/>
</dbReference>
<dbReference type="GO" id="GO:0003677">
    <property type="term" value="F:DNA binding"/>
    <property type="evidence" value="ECO:0007669"/>
    <property type="project" value="UniProtKB-UniRule"/>
</dbReference>
<evidence type="ECO:0000256" key="9">
    <source>
        <dbReference type="RuleBase" id="RU369094"/>
    </source>
</evidence>
<dbReference type="Proteomes" id="UP000306102">
    <property type="component" value="Unassembled WGS sequence"/>
</dbReference>
<dbReference type="STRING" id="542762.A0A4S4EGH8"/>
<keyword evidence="13" id="KW-1185">Reference proteome</keyword>
<evidence type="ECO:0000256" key="5">
    <source>
        <dbReference type="ARBA" id="ARBA00023125"/>
    </source>
</evidence>
<comment type="function">
    <text evidence="9">Transcription factor that binds specifically to a 5'-AA[AG]G-3' consensus core sequence.</text>
</comment>
<dbReference type="PROSITE" id="PS01361">
    <property type="entry name" value="ZF_DOF_1"/>
    <property type="match status" value="1"/>
</dbReference>
<evidence type="ECO:0000256" key="1">
    <source>
        <dbReference type="ARBA" id="ARBA00022723"/>
    </source>
</evidence>